<organism evidence="3 4">
    <name type="scientific">Marchantia polymorpha subsp. ruderalis</name>
    <dbReference type="NCBI Taxonomy" id="1480154"/>
    <lineage>
        <taxon>Eukaryota</taxon>
        <taxon>Viridiplantae</taxon>
        <taxon>Streptophyta</taxon>
        <taxon>Embryophyta</taxon>
        <taxon>Marchantiophyta</taxon>
        <taxon>Marchantiopsida</taxon>
        <taxon>Marchantiidae</taxon>
        <taxon>Marchantiales</taxon>
        <taxon>Marchantiaceae</taxon>
        <taxon>Marchantia</taxon>
    </lineage>
</organism>
<comment type="caution">
    <text evidence="3">The sequence shown here is derived from an EMBL/GenBank/DDBJ whole genome shotgun (WGS) entry which is preliminary data.</text>
</comment>
<dbReference type="PANTHER" id="PTHR46100">
    <property type="entry name" value="IMP2'P"/>
    <property type="match status" value="1"/>
</dbReference>
<dbReference type="AlphaFoldDB" id="A0A176W1T9"/>
<name>A0A176W1T9_MARPO</name>
<evidence type="ECO:0000313" key="3">
    <source>
        <dbReference type="EMBL" id="OAE26573.1"/>
    </source>
</evidence>
<reference evidence="3" key="1">
    <citation type="submission" date="2016-03" db="EMBL/GenBank/DDBJ databases">
        <title>Mechanisms controlling the formation of the plant cell surface in tip-growing cells are functionally conserved among land plants.</title>
        <authorList>
            <person name="Honkanen S."/>
            <person name="Jones V.A."/>
            <person name="Morieri G."/>
            <person name="Champion C."/>
            <person name="Hetherington A.J."/>
            <person name="Kelly S."/>
            <person name="Saint-Marcoux D."/>
            <person name="Proust H."/>
            <person name="Prescott H."/>
            <person name="Dolan L."/>
        </authorList>
    </citation>
    <scope>NUCLEOTIDE SEQUENCE [LARGE SCALE GENOMIC DNA]</scope>
    <source>
        <tissue evidence="3">Whole gametophyte</tissue>
    </source>
</reference>
<protein>
    <recommendedName>
        <fullName evidence="2">UspA domain-containing protein</fullName>
    </recommendedName>
</protein>
<gene>
    <name evidence="3" type="ORF">AXG93_3817s1360</name>
</gene>
<dbReference type="PANTHER" id="PTHR46100:SF1">
    <property type="entry name" value="OS02G0773200 PROTEIN"/>
    <property type="match status" value="1"/>
</dbReference>
<dbReference type="Pfam" id="PF00582">
    <property type="entry name" value="Usp"/>
    <property type="match status" value="1"/>
</dbReference>
<dbReference type="InterPro" id="IPR006016">
    <property type="entry name" value="UspA"/>
</dbReference>
<evidence type="ECO:0000313" key="4">
    <source>
        <dbReference type="Proteomes" id="UP000077202"/>
    </source>
</evidence>
<feature type="compositionally biased region" description="Basic and acidic residues" evidence="1">
    <location>
        <begin position="130"/>
        <end position="140"/>
    </location>
</feature>
<proteinExistence type="predicted"/>
<dbReference type="InterPro" id="IPR006015">
    <property type="entry name" value="Universal_stress_UspA"/>
</dbReference>
<keyword evidence="4" id="KW-1185">Reference proteome</keyword>
<sequence length="313" mass="35135">MDPLKSKNICHFRNLVLTQLESRHCLNRKPRASNNRVEETSSFHNFLPKLRRSRTEQHSAATKEASPARVARISASGIVAPCNHLQSSPGEVGEEPSSFTRLQQPEERIFNRFRSAANSPTHPLAFGSTDRSEEGKEERKRKTRSSKSIMAPERVVGVALDYSVPSKYALTWALNNVVREGDQVLLLIVQKFEQEDGMSNLWEETGAPTISLSDLEDPSVSKTHSRLSQDQALCEQLKTASRQKHLQIKAKVYYGDARIKLTHAAVEQKLDCLVTGNRGQGNVKRMLLGSVSDYVVHHVQCPVVVVKQMEEKK</sequence>
<dbReference type="CDD" id="cd23659">
    <property type="entry name" value="USP_At3g01520-like"/>
    <property type="match status" value="1"/>
</dbReference>
<feature type="domain" description="UspA" evidence="2">
    <location>
        <begin position="155"/>
        <end position="307"/>
    </location>
</feature>
<dbReference type="Proteomes" id="UP000077202">
    <property type="component" value="Unassembled WGS sequence"/>
</dbReference>
<dbReference type="PRINTS" id="PR01438">
    <property type="entry name" value="UNVRSLSTRESS"/>
</dbReference>
<evidence type="ECO:0000259" key="2">
    <source>
        <dbReference type="Pfam" id="PF00582"/>
    </source>
</evidence>
<dbReference type="Gene3D" id="3.40.50.620">
    <property type="entry name" value="HUPs"/>
    <property type="match status" value="1"/>
</dbReference>
<feature type="region of interest" description="Disordered" evidence="1">
    <location>
        <begin position="118"/>
        <end position="148"/>
    </location>
</feature>
<dbReference type="SUPFAM" id="SSF52402">
    <property type="entry name" value="Adenine nucleotide alpha hydrolases-like"/>
    <property type="match status" value="1"/>
</dbReference>
<accession>A0A176W1T9</accession>
<evidence type="ECO:0000256" key="1">
    <source>
        <dbReference type="SAM" id="MobiDB-lite"/>
    </source>
</evidence>
<dbReference type="EMBL" id="LVLJ01002165">
    <property type="protein sequence ID" value="OAE26573.1"/>
    <property type="molecule type" value="Genomic_DNA"/>
</dbReference>
<dbReference type="InterPro" id="IPR014729">
    <property type="entry name" value="Rossmann-like_a/b/a_fold"/>
</dbReference>